<name>A0ABY5DVI5_9ACTN</name>
<dbReference type="RefSeq" id="WP_254571559.1">
    <property type="nucleotide sequence ID" value="NZ_CP098502.1"/>
</dbReference>
<feature type="compositionally biased region" description="Pro residues" evidence="1">
    <location>
        <begin position="129"/>
        <end position="138"/>
    </location>
</feature>
<dbReference type="Pfam" id="PF13751">
    <property type="entry name" value="DDE_Tnp_1_6"/>
    <property type="match status" value="1"/>
</dbReference>
<evidence type="ECO:0000259" key="2">
    <source>
        <dbReference type="Pfam" id="PF13751"/>
    </source>
</evidence>
<evidence type="ECO:0000313" key="4">
    <source>
        <dbReference type="Proteomes" id="UP001056035"/>
    </source>
</evidence>
<feature type="compositionally biased region" description="Acidic residues" evidence="1">
    <location>
        <begin position="31"/>
        <end position="41"/>
    </location>
</feature>
<feature type="compositionally biased region" description="Basic and acidic residues" evidence="1">
    <location>
        <begin position="63"/>
        <end position="80"/>
    </location>
</feature>
<dbReference type="InterPro" id="IPR025668">
    <property type="entry name" value="Tnp_DDE_dom"/>
</dbReference>
<feature type="region of interest" description="Disordered" evidence="1">
    <location>
        <begin position="31"/>
        <end position="91"/>
    </location>
</feature>
<sequence length="329" mass="36762">MAINGTKMHANASQHANVDYGQLAKKTLEEAAEIDAAEDEQFGERRGDELPDELATSQGRRGWLREAKQRLEAQRAEEARPIPASRPARLKDAKRRLEEELWSEVRANKAYEAYRAQGRMKDGRRFGKPPTPFTPPQVPQGKVNLTDPDSRNVKTPRGWVQGYNAQAAANGAQIVIAAELTNTSPDFGQLGPMVAAAERELQAIGITTLPTTVLADAGYWHQVQMDQVVSRGIQLLIPPDAGKRRGTRPGWDGGLYAHMRRVLQTDHGAELYGKRQGMIEPIFGDTKFNRGYDRFQRRGRSACRSEWRLITATGNLLKLWRHHNTPALA</sequence>
<feature type="region of interest" description="Disordered" evidence="1">
    <location>
        <begin position="121"/>
        <end position="151"/>
    </location>
</feature>
<keyword evidence="4" id="KW-1185">Reference proteome</keyword>
<proteinExistence type="predicted"/>
<dbReference type="PANTHER" id="PTHR33408:SF2">
    <property type="entry name" value="TRANSPOSASE DDE DOMAIN-CONTAINING PROTEIN"/>
    <property type="match status" value="1"/>
</dbReference>
<dbReference type="EMBL" id="CP098502">
    <property type="protein sequence ID" value="UTI64862.1"/>
    <property type="molecule type" value="Genomic_DNA"/>
</dbReference>
<accession>A0ABY5DVI5</accession>
<evidence type="ECO:0000313" key="3">
    <source>
        <dbReference type="EMBL" id="UTI64862.1"/>
    </source>
</evidence>
<dbReference type="Proteomes" id="UP001056035">
    <property type="component" value="Chromosome"/>
</dbReference>
<dbReference type="PANTHER" id="PTHR33408">
    <property type="entry name" value="TRANSPOSASE"/>
    <property type="match status" value="1"/>
</dbReference>
<feature type="domain" description="Transposase DDE" evidence="2">
    <location>
        <begin position="257"/>
        <end position="320"/>
    </location>
</feature>
<reference evidence="3 4" key="1">
    <citation type="submission" date="2022-06" db="EMBL/GenBank/DDBJ databases">
        <title>Paraconexibacter antarcticus.</title>
        <authorList>
            <person name="Kim C.S."/>
        </authorList>
    </citation>
    <scope>NUCLEOTIDE SEQUENCE [LARGE SCALE GENOMIC DNA]</scope>
    <source>
        <strain evidence="3 4">02-257</strain>
    </source>
</reference>
<protein>
    <submittedName>
        <fullName evidence="3">Transposase</fullName>
    </submittedName>
</protein>
<organism evidence="3 4">
    <name type="scientific">Paraconexibacter antarcticus</name>
    <dbReference type="NCBI Taxonomy" id="2949664"/>
    <lineage>
        <taxon>Bacteria</taxon>
        <taxon>Bacillati</taxon>
        <taxon>Actinomycetota</taxon>
        <taxon>Thermoleophilia</taxon>
        <taxon>Solirubrobacterales</taxon>
        <taxon>Paraconexibacteraceae</taxon>
        <taxon>Paraconexibacter</taxon>
    </lineage>
</organism>
<evidence type="ECO:0000256" key="1">
    <source>
        <dbReference type="SAM" id="MobiDB-lite"/>
    </source>
</evidence>
<gene>
    <name evidence="3" type="ORF">NBH00_01330</name>
</gene>